<keyword evidence="2" id="KW-1185">Reference proteome</keyword>
<reference evidence="1" key="1">
    <citation type="journal article" date="2023" name="G3 (Bethesda)">
        <title>A reference genome for the long-term kleptoplast-retaining sea slug Elysia crispata morphotype clarki.</title>
        <authorList>
            <person name="Eastman K.E."/>
            <person name="Pendleton A.L."/>
            <person name="Shaikh M.A."/>
            <person name="Suttiyut T."/>
            <person name="Ogas R."/>
            <person name="Tomko P."/>
            <person name="Gavelis G."/>
            <person name="Widhalm J.R."/>
            <person name="Wisecaver J.H."/>
        </authorList>
    </citation>
    <scope>NUCLEOTIDE SEQUENCE</scope>
    <source>
        <strain evidence="1">ECLA1</strain>
    </source>
</reference>
<name>A0AAE1DHM1_9GAST</name>
<dbReference type="Proteomes" id="UP001283361">
    <property type="component" value="Unassembled WGS sequence"/>
</dbReference>
<gene>
    <name evidence="1" type="ORF">RRG08_036495</name>
</gene>
<proteinExistence type="predicted"/>
<comment type="caution">
    <text evidence="1">The sequence shown here is derived from an EMBL/GenBank/DDBJ whole genome shotgun (WGS) entry which is preliminary data.</text>
</comment>
<dbReference type="EMBL" id="JAWDGP010003786">
    <property type="protein sequence ID" value="KAK3770896.1"/>
    <property type="molecule type" value="Genomic_DNA"/>
</dbReference>
<sequence>MMDYCSGTELYGYPGLSSGSVALQSCSPAAAAQAQSSHVQGRVSSLVSRWEIRVAKPLYHPQRPAIARLTLGNIFSPVQAVQAEMESKEESLLSRQHLYMYSLLKSNRRSMENITGHMNTAIVSGQQIHNISFYILSSLHSLPVTHLCFESAV</sequence>
<accession>A0AAE1DHM1</accession>
<evidence type="ECO:0000313" key="2">
    <source>
        <dbReference type="Proteomes" id="UP001283361"/>
    </source>
</evidence>
<evidence type="ECO:0000313" key="1">
    <source>
        <dbReference type="EMBL" id="KAK3770896.1"/>
    </source>
</evidence>
<organism evidence="1 2">
    <name type="scientific">Elysia crispata</name>
    <name type="common">lettuce slug</name>
    <dbReference type="NCBI Taxonomy" id="231223"/>
    <lineage>
        <taxon>Eukaryota</taxon>
        <taxon>Metazoa</taxon>
        <taxon>Spiralia</taxon>
        <taxon>Lophotrochozoa</taxon>
        <taxon>Mollusca</taxon>
        <taxon>Gastropoda</taxon>
        <taxon>Heterobranchia</taxon>
        <taxon>Euthyneura</taxon>
        <taxon>Panpulmonata</taxon>
        <taxon>Sacoglossa</taxon>
        <taxon>Placobranchoidea</taxon>
        <taxon>Plakobranchidae</taxon>
        <taxon>Elysia</taxon>
    </lineage>
</organism>
<dbReference type="AlphaFoldDB" id="A0AAE1DHM1"/>
<protein>
    <submittedName>
        <fullName evidence="1">Uncharacterized protein</fullName>
    </submittedName>
</protein>